<proteinExistence type="predicted"/>
<name>A0A9P7JM04_9AGAM</name>
<feature type="region of interest" description="Disordered" evidence="1">
    <location>
        <begin position="237"/>
        <end position="256"/>
    </location>
</feature>
<reference evidence="2" key="1">
    <citation type="journal article" date="2020" name="New Phytol.">
        <title>Comparative genomics reveals dynamic genome evolution in host specialist ectomycorrhizal fungi.</title>
        <authorList>
            <person name="Lofgren L.A."/>
            <person name="Nguyen N.H."/>
            <person name="Vilgalys R."/>
            <person name="Ruytinx J."/>
            <person name="Liao H.L."/>
            <person name="Branco S."/>
            <person name="Kuo A."/>
            <person name="LaButti K."/>
            <person name="Lipzen A."/>
            <person name="Andreopoulos W."/>
            <person name="Pangilinan J."/>
            <person name="Riley R."/>
            <person name="Hundley H."/>
            <person name="Na H."/>
            <person name="Barry K."/>
            <person name="Grigoriev I.V."/>
            <person name="Stajich J.E."/>
            <person name="Kennedy P.G."/>
        </authorList>
    </citation>
    <scope>NUCLEOTIDE SEQUENCE</scope>
    <source>
        <strain evidence="2">FC423</strain>
    </source>
</reference>
<dbReference type="Proteomes" id="UP000823399">
    <property type="component" value="Unassembled WGS sequence"/>
</dbReference>
<evidence type="ECO:0000256" key="1">
    <source>
        <dbReference type="SAM" id="MobiDB-lite"/>
    </source>
</evidence>
<sequence>MKEKEPTSLKAISQATCPYPSTPCTSSQPSRSRPKFFPPDVLPEEDLERAMDLIPYIPDPPSPPSPRAHAPPLIHRPPQFSVKISNPCNNEPMSNGLANSIHAPSNPAVDHTMNDSTSPTTDHILTPEEQSILAHLALADMNRSVLSQNSMNHAISLPQFTQAPTGGFLKVYMSHSMQVFDHLENKVLLAWFQVEHPKFMVRVFDHSGKDVVERAAIIAERIRANITTIAESLNKDPHTIRVSPPQPQGGKGAKNLPNGFLVHNVSNETKDFILRQRIWSTMDITFEALPVTSTVGRRSGN</sequence>
<accession>A0A9P7JM04</accession>
<dbReference type="AlphaFoldDB" id="A0A9P7JM04"/>
<organism evidence="2 3">
    <name type="scientific">Suillus discolor</name>
    <dbReference type="NCBI Taxonomy" id="1912936"/>
    <lineage>
        <taxon>Eukaryota</taxon>
        <taxon>Fungi</taxon>
        <taxon>Dikarya</taxon>
        <taxon>Basidiomycota</taxon>
        <taxon>Agaricomycotina</taxon>
        <taxon>Agaricomycetes</taxon>
        <taxon>Agaricomycetidae</taxon>
        <taxon>Boletales</taxon>
        <taxon>Suillineae</taxon>
        <taxon>Suillaceae</taxon>
        <taxon>Suillus</taxon>
    </lineage>
</organism>
<dbReference type="OrthoDB" id="2683139at2759"/>
<feature type="region of interest" description="Disordered" evidence="1">
    <location>
        <begin position="1"/>
        <end position="41"/>
    </location>
</feature>
<dbReference type="RefSeq" id="XP_041285266.1">
    <property type="nucleotide sequence ID" value="XM_041442602.1"/>
</dbReference>
<dbReference type="GeneID" id="64704861"/>
<evidence type="ECO:0000313" key="3">
    <source>
        <dbReference type="Proteomes" id="UP000823399"/>
    </source>
</evidence>
<gene>
    <name evidence="2" type="ORF">F5147DRAFT_781256</name>
</gene>
<evidence type="ECO:0000313" key="2">
    <source>
        <dbReference type="EMBL" id="KAG2087611.1"/>
    </source>
</evidence>
<protein>
    <submittedName>
        <fullName evidence="2">Uncharacterized protein</fullName>
    </submittedName>
</protein>
<feature type="compositionally biased region" description="Polar residues" evidence="1">
    <location>
        <begin position="22"/>
        <end position="31"/>
    </location>
</feature>
<dbReference type="EMBL" id="JABBWM010000130">
    <property type="protein sequence ID" value="KAG2087611.1"/>
    <property type="molecule type" value="Genomic_DNA"/>
</dbReference>
<keyword evidence="3" id="KW-1185">Reference proteome</keyword>
<comment type="caution">
    <text evidence="2">The sequence shown here is derived from an EMBL/GenBank/DDBJ whole genome shotgun (WGS) entry which is preliminary data.</text>
</comment>